<evidence type="ECO:0000256" key="1">
    <source>
        <dbReference type="ARBA" id="ARBA00009238"/>
    </source>
</evidence>
<comment type="similarity">
    <text evidence="1">Belongs to the filamin family.</text>
</comment>
<dbReference type="InterPro" id="IPR001298">
    <property type="entry name" value="Filamin/ABP280_rpt"/>
</dbReference>
<dbReference type="SUPFAM" id="SSF81296">
    <property type="entry name" value="E set domains"/>
    <property type="match status" value="2"/>
</dbReference>
<evidence type="ECO:0000313" key="5">
    <source>
        <dbReference type="Proteomes" id="UP000276133"/>
    </source>
</evidence>
<dbReference type="GO" id="GO:0051015">
    <property type="term" value="F:actin filament binding"/>
    <property type="evidence" value="ECO:0007669"/>
    <property type="project" value="InterPro"/>
</dbReference>
<evidence type="ECO:0000313" key="4">
    <source>
        <dbReference type="EMBL" id="RNA20286.1"/>
    </source>
</evidence>
<keyword evidence="2" id="KW-0677">Repeat</keyword>
<name>A0A3M7R9R4_BRAPC</name>
<comment type="caution">
    <text evidence="4">The sequence shown here is derived from an EMBL/GenBank/DDBJ whole genome shotgun (WGS) entry which is preliminary data.</text>
</comment>
<dbReference type="InterPro" id="IPR013783">
    <property type="entry name" value="Ig-like_fold"/>
</dbReference>
<dbReference type="PANTHER" id="PTHR38537:SF16">
    <property type="entry name" value="CALPONIN-HOMOLOGY (CH) DOMAIN-CONTAINING PROTEIN"/>
    <property type="match status" value="1"/>
</dbReference>
<dbReference type="Proteomes" id="UP000276133">
    <property type="component" value="Unassembled WGS sequence"/>
</dbReference>
<accession>A0A3M7R9R4</accession>
<dbReference type="OrthoDB" id="18740at2759"/>
<evidence type="ECO:0000256" key="2">
    <source>
        <dbReference type="ARBA" id="ARBA00022737"/>
    </source>
</evidence>
<dbReference type="InterPro" id="IPR017868">
    <property type="entry name" value="Filamin/ABP280_repeat-like"/>
</dbReference>
<evidence type="ECO:0000256" key="3">
    <source>
        <dbReference type="PROSITE-ProRule" id="PRU00087"/>
    </source>
</evidence>
<dbReference type="PROSITE" id="PS50194">
    <property type="entry name" value="FILAMIN_REPEAT"/>
    <property type="match status" value="1"/>
</dbReference>
<dbReference type="InterPro" id="IPR044801">
    <property type="entry name" value="Filamin"/>
</dbReference>
<gene>
    <name evidence="4" type="ORF">BpHYR1_031902</name>
</gene>
<organism evidence="4 5">
    <name type="scientific">Brachionus plicatilis</name>
    <name type="common">Marine rotifer</name>
    <name type="synonym">Brachionus muelleri</name>
    <dbReference type="NCBI Taxonomy" id="10195"/>
    <lineage>
        <taxon>Eukaryota</taxon>
        <taxon>Metazoa</taxon>
        <taxon>Spiralia</taxon>
        <taxon>Gnathifera</taxon>
        <taxon>Rotifera</taxon>
        <taxon>Eurotatoria</taxon>
        <taxon>Monogononta</taxon>
        <taxon>Pseudotrocha</taxon>
        <taxon>Ploima</taxon>
        <taxon>Brachionidae</taxon>
        <taxon>Brachionus</taxon>
    </lineage>
</organism>
<dbReference type="AlphaFoldDB" id="A0A3M7R9R4"/>
<reference evidence="4 5" key="1">
    <citation type="journal article" date="2018" name="Sci. Rep.">
        <title>Genomic signatures of local adaptation to the degree of environmental predictability in rotifers.</title>
        <authorList>
            <person name="Franch-Gras L."/>
            <person name="Hahn C."/>
            <person name="Garcia-Roger E.M."/>
            <person name="Carmona M.J."/>
            <person name="Serra M."/>
            <person name="Gomez A."/>
        </authorList>
    </citation>
    <scope>NUCLEOTIDE SEQUENCE [LARGE SCALE GENOMIC DNA]</scope>
    <source>
        <strain evidence="4">HYR1</strain>
    </source>
</reference>
<dbReference type="STRING" id="10195.A0A3M7R9R4"/>
<dbReference type="SMART" id="SM00557">
    <property type="entry name" value="IG_FLMN"/>
    <property type="match status" value="2"/>
</dbReference>
<protein>
    <submittedName>
        <fullName evidence="4">Isoform C</fullName>
    </submittedName>
</protein>
<dbReference type="GO" id="GO:0030036">
    <property type="term" value="P:actin cytoskeleton organization"/>
    <property type="evidence" value="ECO:0007669"/>
    <property type="project" value="InterPro"/>
</dbReference>
<dbReference type="PANTHER" id="PTHR38537">
    <property type="entry name" value="JITTERBUG, ISOFORM N"/>
    <property type="match status" value="1"/>
</dbReference>
<sequence length="445" mass="51297">MNFIPVIGPFDIKIFGSQKGYLGKPIEFVIRNENVIIQEILILNPNGNSSSCDILDKQLEGHLSLEFLPDCIGAHEIRIFTCKKKRDLYNSFEFSIYDSSKISVRLNGTAVVGKNYLFTVQCSDLPEGNLYAYIEQDDRKIRPLVKNIQKDAESFWFEVSFVPEVESMCKIELEYADKSDNILNGNMFRINAKALDFLVIPFPLVPFQMNTESSFKIKILRKFVNNLKVYIKSTIDPSDQQECKLVLLEKDFYQIFFMPKSIERHFVEIYFGNQLINSDRPIKLDIFDVSKIYAIMPDKINFGELNTFIVDTCGAGEGNLEVIIKDGFDTLKAQLLKREKRRFEIGFLSERNTKHDIQIVFNGISIKDSPFVVLPEYAITKSEENLNEISNEDISVIEGGPIENIQCSEKMWFIYDIHGPQYCDAQFLITVFPLMLKYRDKGLNL</sequence>
<dbReference type="Pfam" id="PF00630">
    <property type="entry name" value="Filamin"/>
    <property type="match status" value="1"/>
</dbReference>
<proteinExistence type="inferred from homology"/>
<dbReference type="EMBL" id="REGN01003882">
    <property type="protein sequence ID" value="RNA20286.1"/>
    <property type="molecule type" value="Genomic_DNA"/>
</dbReference>
<feature type="repeat" description="Filamin" evidence="3">
    <location>
        <begin position="303"/>
        <end position="375"/>
    </location>
</feature>
<dbReference type="InterPro" id="IPR014756">
    <property type="entry name" value="Ig_E-set"/>
</dbReference>
<keyword evidence="5" id="KW-1185">Reference proteome</keyword>
<dbReference type="Gene3D" id="2.60.40.10">
    <property type="entry name" value="Immunoglobulins"/>
    <property type="match status" value="2"/>
</dbReference>